<dbReference type="Pfam" id="PF00226">
    <property type="entry name" value="DnaJ"/>
    <property type="match status" value="1"/>
</dbReference>
<keyword evidence="4" id="KW-1185">Reference proteome</keyword>
<evidence type="ECO:0000313" key="3">
    <source>
        <dbReference type="EMBL" id="NWN90055.1"/>
    </source>
</evidence>
<dbReference type="CDD" id="cd06257">
    <property type="entry name" value="DnaJ"/>
    <property type="match status" value="1"/>
</dbReference>
<organism evidence="3 4">
    <name type="scientific">Marinobacter adhaerens</name>
    <dbReference type="NCBI Taxonomy" id="1033846"/>
    <lineage>
        <taxon>Bacteria</taxon>
        <taxon>Pseudomonadati</taxon>
        <taxon>Pseudomonadota</taxon>
        <taxon>Gammaproteobacteria</taxon>
        <taxon>Pseudomonadales</taxon>
        <taxon>Marinobacteraceae</taxon>
        <taxon>Marinobacter</taxon>
    </lineage>
</organism>
<dbReference type="InterPro" id="IPR036869">
    <property type="entry name" value="J_dom_sf"/>
</dbReference>
<proteinExistence type="predicted"/>
<dbReference type="Gene3D" id="1.10.287.110">
    <property type="entry name" value="DnaJ domain"/>
    <property type="match status" value="1"/>
</dbReference>
<dbReference type="InterPro" id="IPR001623">
    <property type="entry name" value="DnaJ_domain"/>
</dbReference>
<evidence type="ECO:0000256" key="1">
    <source>
        <dbReference type="ARBA" id="ARBA00023186"/>
    </source>
</evidence>
<evidence type="ECO:0000313" key="4">
    <source>
        <dbReference type="Proteomes" id="UP000536442"/>
    </source>
</evidence>
<dbReference type="EMBL" id="JABEVQ010000001">
    <property type="protein sequence ID" value="NWN90055.1"/>
    <property type="molecule type" value="Genomic_DNA"/>
</dbReference>
<gene>
    <name evidence="3" type="ORF">HLV39_00915</name>
</gene>
<accession>A0A851HT19</accession>
<dbReference type="PROSITE" id="PS50076">
    <property type="entry name" value="DNAJ_2"/>
    <property type="match status" value="1"/>
</dbReference>
<dbReference type="InterPro" id="IPR029024">
    <property type="entry name" value="TerB-like"/>
</dbReference>
<evidence type="ECO:0000259" key="2">
    <source>
        <dbReference type="PROSITE" id="PS50076"/>
    </source>
</evidence>
<reference evidence="3 4" key="1">
    <citation type="submission" date="2020-03" db="EMBL/GenBank/DDBJ databases">
        <title>Metagenomic, metatranscriptomic, and metabolomic analyses revealed the key microbes and metabolic features during the fermentation of ganjang, Korean traditional soy sauce.</title>
        <authorList>
            <person name="Chun B.H."/>
            <person name="Jeon C.O."/>
        </authorList>
    </citation>
    <scope>NUCLEOTIDE SEQUENCE [LARGE SCALE GENOMIC DNA]</scope>
    <source>
        <strain evidence="3 4">KG14</strain>
    </source>
</reference>
<keyword evidence="1" id="KW-0143">Chaperone</keyword>
<dbReference type="AlphaFoldDB" id="A0A851HT19"/>
<comment type="caution">
    <text evidence="3">The sequence shown here is derived from an EMBL/GenBank/DDBJ whole genome shotgun (WGS) entry which is preliminary data.</text>
</comment>
<sequence length="249" mass="28457">MSPDSAQSELPRRMEATLSALLRTLSSSDYQAHKLLQQTQLPRWSRHSLFFFLGYIAKAEGRVSEQDIRFAEQLIQALKLSRQQRARAINSFQRGKNATTLPPTAGLTLMLSHRLWCAPALKVAICLCHAAQLKGRPVRPRRYRCEDAIDQTGLPFSVTEAIFRTYAARGWGHSGKVPAQPRNLTQAYTLLGVSRQDPLSAIKRAYQKKRSRCHPDKLAHQQLSATEEAEAKEYLLRYQQAWEMIKRYH</sequence>
<dbReference type="SUPFAM" id="SSF46565">
    <property type="entry name" value="Chaperone J-domain"/>
    <property type="match status" value="1"/>
</dbReference>
<dbReference type="SUPFAM" id="SSF158682">
    <property type="entry name" value="TerB-like"/>
    <property type="match status" value="1"/>
</dbReference>
<protein>
    <submittedName>
        <fullName evidence="3">DnaJ domain-containing protein</fullName>
    </submittedName>
</protein>
<dbReference type="Gene3D" id="1.10.3680.10">
    <property type="entry name" value="TerB-like"/>
    <property type="match status" value="1"/>
</dbReference>
<dbReference type="Proteomes" id="UP000536442">
    <property type="component" value="Unassembled WGS sequence"/>
</dbReference>
<feature type="domain" description="J" evidence="2">
    <location>
        <begin position="186"/>
        <end position="249"/>
    </location>
</feature>
<name>A0A851HT19_9GAMM</name>